<proteinExistence type="inferred from homology"/>
<accession>A0A853FYH8</accession>
<evidence type="ECO:0000313" key="3">
    <source>
        <dbReference type="EMBL" id="NYT49673.1"/>
    </source>
</evidence>
<dbReference type="InterPro" id="IPR042100">
    <property type="entry name" value="Bug_dom1"/>
</dbReference>
<comment type="similarity">
    <text evidence="1">Belongs to the UPF0065 (bug) family.</text>
</comment>
<reference evidence="3 4" key="1">
    <citation type="submission" date="2020-07" db="EMBL/GenBank/DDBJ databases">
        <title>Taxonomic revisions and descriptions of new bacterial species based on genomic comparisons in the high-G+C-content subgroup of the family Alcaligenaceae.</title>
        <authorList>
            <person name="Szabo A."/>
            <person name="Felfoldi T."/>
        </authorList>
    </citation>
    <scope>NUCLEOTIDE SEQUENCE [LARGE SCALE GENOMIC DNA]</scope>
    <source>
        <strain evidence="3 4">LMG 24012</strain>
    </source>
</reference>
<dbReference type="AlphaFoldDB" id="A0A853FYH8"/>
<dbReference type="Pfam" id="PF03401">
    <property type="entry name" value="TctC"/>
    <property type="match status" value="1"/>
</dbReference>
<protein>
    <submittedName>
        <fullName evidence="3">Tripartite tricarboxylate transporter substrate binding protein</fullName>
    </submittedName>
</protein>
<feature type="chain" id="PRO_5032698018" evidence="2">
    <location>
        <begin position="27"/>
        <end position="332"/>
    </location>
</feature>
<keyword evidence="4" id="KW-1185">Reference proteome</keyword>
<dbReference type="Gene3D" id="3.40.190.150">
    <property type="entry name" value="Bordetella uptake gene, domain 1"/>
    <property type="match status" value="1"/>
</dbReference>
<dbReference type="EMBL" id="JACCEM010000005">
    <property type="protein sequence ID" value="NYT49673.1"/>
    <property type="molecule type" value="Genomic_DNA"/>
</dbReference>
<name>A0A853FYH8_9BURK</name>
<dbReference type="PANTHER" id="PTHR42928">
    <property type="entry name" value="TRICARBOXYLATE-BINDING PROTEIN"/>
    <property type="match status" value="1"/>
</dbReference>
<organism evidence="3 4">
    <name type="scientific">Parapusillimonas granuli</name>
    <dbReference type="NCBI Taxonomy" id="380911"/>
    <lineage>
        <taxon>Bacteria</taxon>
        <taxon>Pseudomonadati</taxon>
        <taxon>Pseudomonadota</taxon>
        <taxon>Betaproteobacteria</taxon>
        <taxon>Burkholderiales</taxon>
        <taxon>Alcaligenaceae</taxon>
        <taxon>Parapusillimonas</taxon>
    </lineage>
</organism>
<evidence type="ECO:0000313" key="4">
    <source>
        <dbReference type="Proteomes" id="UP000559809"/>
    </source>
</evidence>
<keyword evidence="2" id="KW-0732">Signal</keyword>
<comment type="caution">
    <text evidence="3">The sequence shown here is derived from an EMBL/GenBank/DDBJ whole genome shotgun (WGS) entry which is preliminary data.</text>
</comment>
<sequence length="332" mass="34916">MKNNSLKLKLALACALSVVPCIAAHAQNGNADKWPARSITWVVGYAAGGTTDVVARTIAKVASEQLGQSIVVVNQPGANSNIGAVAVKREKPDGYTYYVGSGANAINRTFYKNPGYDIVSDFAAVSLFGTVPNLLVVNPKLPIKTVQEYIDYAKANPGKLTCGSSGPGSSIHMSCELFQLETKTELLHVPFNGSGPAMTALLGGQIDSVFDNMPTVMPNVDAGKLRPLGVTTAERWPSRPDIPSLSESGVPGFAVKTWFGLFAPAGTDASIVRRMNAAVNAALADKATHEILVSRGLGIPPAPNEPEEFAQLVRADVDKWAKVVEASGARAD</sequence>
<evidence type="ECO:0000256" key="1">
    <source>
        <dbReference type="ARBA" id="ARBA00006987"/>
    </source>
</evidence>
<dbReference type="SUPFAM" id="SSF53850">
    <property type="entry name" value="Periplasmic binding protein-like II"/>
    <property type="match status" value="1"/>
</dbReference>
<dbReference type="CDD" id="cd13578">
    <property type="entry name" value="PBP2_Bug27"/>
    <property type="match status" value="1"/>
</dbReference>
<feature type="signal peptide" evidence="2">
    <location>
        <begin position="1"/>
        <end position="26"/>
    </location>
</feature>
<gene>
    <name evidence="3" type="ORF">H0A72_10190</name>
</gene>
<dbReference type="PANTHER" id="PTHR42928:SF5">
    <property type="entry name" value="BLR1237 PROTEIN"/>
    <property type="match status" value="1"/>
</dbReference>
<dbReference type="Proteomes" id="UP000559809">
    <property type="component" value="Unassembled WGS sequence"/>
</dbReference>
<dbReference type="RefSeq" id="WP_180154986.1">
    <property type="nucleotide sequence ID" value="NZ_JACCEM010000005.1"/>
</dbReference>
<dbReference type="PIRSF" id="PIRSF017082">
    <property type="entry name" value="YflP"/>
    <property type="match status" value="1"/>
</dbReference>
<dbReference type="InterPro" id="IPR005064">
    <property type="entry name" value="BUG"/>
</dbReference>
<dbReference type="Gene3D" id="3.40.190.10">
    <property type="entry name" value="Periplasmic binding protein-like II"/>
    <property type="match status" value="1"/>
</dbReference>
<evidence type="ECO:0000256" key="2">
    <source>
        <dbReference type="SAM" id="SignalP"/>
    </source>
</evidence>